<sequence length="484" mass="49809">MAPADPESVPLGELAGHAASIRIAVIGGGVAGLVAALECAKVGTHVTVFESSDALGGTARTVELDGLPVDMGVDSVTPALDDRLRDLGLADALVVPDTETRWVAGVPGVDAAPLPDDTVLGIPENMFSDQCRRILGTGGVWRAYADRLRPPLTIGHEQDLAKLVRTRMGQKVLDRLVAPLTAGVFGTTPDRIDVDVAAPGLNAALTRTGSLSGAVAAVRTEGAHVRGLVGGAGRLVDALAQRLQQRDAELRCGTTVAALERTGDAWAVVTADAELDASDEAPGPETFDAVVVACDEAGARRLLAAVAPGVSAGAAGDAVAAVETVALVVDAPELNDRPRGAEVVTVPGTHRARSVLHLTAKWGWLAHRAGTGRHVVRLSFDAGVTAGMGDDEVFALARDEASALFGITLDASQVRAAHRARFIAAPPHALRGHDAAADHIRRAIDAVPHLTATGSWLSGSGLAQVVPDAVAAADRLRRRALFDS</sequence>
<feature type="domain" description="Amine oxidase" evidence="1">
    <location>
        <begin position="30"/>
        <end position="473"/>
    </location>
</feature>
<dbReference type="Gene3D" id="3.50.50.60">
    <property type="entry name" value="FAD/NAD(P)-binding domain"/>
    <property type="match status" value="1"/>
</dbReference>
<accession>A0ABY8BZ16</accession>
<evidence type="ECO:0000259" key="1">
    <source>
        <dbReference type="Pfam" id="PF01593"/>
    </source>
</evidence>
<dbReference type="Pfam" id="PF01593">
    <property type="entry name" value="Amino_oxidase"/>
    <property type="match status" value="1"/>
</dbReference>
<dbReference type="InterPro" id="IPR002937">
    <property type="entry name" value="Amino_oxidase"/>
</dbReference>
<dbReference type="Gene3D" id="3.90.660.20">
    <property type="entry name" value="Protoporphyrinogen oxidase, mitochondrial, domain 2"/>
    <property type="match status" value="1"/>
</dbReference>
<dbReference type="InterPro" id="IPR036188">
    <property type="entry name" value="FAD/NAD-bd_sf"/>
</dbReference>
<dbReference type="PRINTS" id="PR00419">
    <property type="entry name" value="ADXRDTASE"/>
</dbReference>
<evidence type="ECO:0000313" key="3">
    <source>
        <dbReference type="Proteomes" id="UP001214553"/>
    </source>
</evidence>
<dbReference type="PANTHER" id="PTHR42923">
    <property type="entry name" value="PROTOPORPHYRINOGEN OXIDASE"/>
    <property type="match status" value="1"/>
</dbReference>
<dbReference type="PANTHER" id="PTHR42923:SF3">
    <property type="entry name" value="PROTOPORPHYRINOGEN OXIDASE"/>
    <property type="match status" value="1"/>
</dbReference>
<protein>
    <submittedName>
        <fullName evidence="2">FAD-dependent oxidoreductase</fullName>
    </submittedName>
</protein>
<dbReference type="InterPro" id="IPR050464">
    <property type="entry name" value="Zeta_carotene_desat/Oxidored"/>
</dbReference>
<reference evidence="2 3" key="1">
    <citation type="submission" date="2023-03" db="EMBL/GenBank/DDBJ databases">
        <title>Genome sequence of Microbacterium sp. KACC 23027.</title>
        <authorList>
            <person name="Kim S."/>
            <person name="Heo J."/>
            <person name="Kwon S.-W."/>
        </authorList>
    </citation>
    <scope>NUCLEOTIDE SEQUENCE [LARGE SCALE GENOMIC DNA]</scope>
    <source>
        <strain evidence="2 3">KACC 23027</strain>
    </source>
</reference>
<evidence type="ECO:0000313" key="2">
    <source>
        <dbReference type="EMBL" id="WEG08347.1"/>
    </source>
</evidence>
<dbReference type="Proteomes" id="UP001214553">
    <property type="component" value="Chromosome"/>
</dbReference>
<dbReference type="EMBL" id="CP119108">
    <property type="protein sequence ID" value="WEG08347.1"/>
    <property type="molecule type" value="Genomic_DNA"/>
</dbReference>
<name>A0ABY8BZ16_9MICO</name>
<dbReference type="Gene3D" id="1.10.3110.10">
    <property type="entry name" value="protoporphyrinogen ix oxidase, domain 3"/>
    <property type="match status" value="1"/>
</dbReference>
<dbReference type="SUPFAM" id="SSF51905">
    <property type="entry name" value="FAD/NAD(P)-binding domain"/>
    <property type="match status" value="1"/>
</dbReference>
<proteinExistence type="predicted"/>
<keyword evidence="3" id="KW-1185">Reference proteome</keyword>
<dbReference type="RefSeq" id="WP_275277677.1">
    <property type="nucleotide sequence ID" value="NZ_CP119108.1"/>
</dbReference>
<organism evidence="2 3">
    <name type="scientific">Microbacterium horticulturae</name>
    <dbReference type="NCBI Taxonomy" id="3028316"/>
    <lineage>
        <taxon>Bacteria</taxon>
        <taxon>Bacillati</taxon>
        <taxon>Actinomycetota</taxon>
        <taxon>Actinomycetes</taxon>
        <taxon>Micrococcales</taxon>
        <taxon>Microbacteriaceae</taxon>
        <taxon>Microbacterium</taxon>
    </lineage>
</organism>
<gene>
    <name evidence="2" type="ORF">PU630_14045</name>
</gene>